<dbReference type="GO" id="GO:0030955">
    <property type="term" value="F:potassium ion binding"/>
    <property type="evidence" value="ECO:0007669"/>
    <property type="project" value="UniProtKB-UniRule"/>
</dbReference>
<evidence type="ECO:0000256" key="12">
    <source>
        <dbReference type="NCBIfam" id="TIGR01064"/>
    </source>
</evidence>
<dbReference type="Pfam" id="PF00224">
    <property type="entry name" value="PK"/>
    <property type="match status" value="1"/>
</dbReference>
<dbReference type="InterPro" id="IPR015806">
    <property type="entry name" value="Pyrv_Knase_insert_dom_sf"/>
</dbReference>
<keyword evidence="10 13" id="KW-0324">Glycolysis</keyword>
<feature type="domain" description="Pyruvate kinase barrel" evidence="14">
    <location>
        <begin position="3"/>
        <end position="327"/>
    </location>
</feature>
<accession>A0AAJ4A201</accession>
<dbReference type="GO" id="GO:0000287">
    <property type="term" value="F:magnesium ion binding"/>
    <property type="evidence" value="ECO:0007669"/>
    <property type="project" value="UniProtKB-UniRule"/>
</dbReference>
<reference evidence="17" key="1">
    <citation type="submission" date="2019-06" db="EMBL/GenBank/DDBJ databases">
        <title>Sulfurimonas gotlandica sp. nov., a chemoautotrophic and psychrotolerant epsilonproteobacterium isolated from a pelagic redoxcline, and an emended description of the genus Sulfurimonas.</title>
        <authorList>
            <person name="Wang S."/>
            <person name="Jiang L."/>
            <person name="Shao Z."/>
        </authorList>
    </citation>
    <scope>NUCLEOTIDE SEQUENCE [LARGE SCALE GENOMIC DNA]</scope>
    <source>
        <strain evidence="17">1-1N</strain>
    </source>
</reference>
<keyword evidence="4 13" id="KW-0808">Transferase</keyword>
<comment type="catalytic activity">
    <reaction evidence="13">
        <text>pyruvate + ATP = phosphoenolpyruvate + ADP + H(+)</text>
        <dbReference type="Rhea" id="RHEA:18157"/>
        <dbReference type="ChEBI" id="CHEBI:15361"/>
        <dbReference type="ChEBI" id="CHEBI:15378"/>
        <dbReference type="ChEBI" id="CHEBI:30616"/>
        <dbReference type="ChEBI" id="CHEBI:58702"/>
        <dbReference type="ChEBI" id="CHEBI:456216"/>
        <dbReference type="EC" id="2.7.1.40"/>
    </reaction>
</comment>
<evidence type="ECO:0000256" key="3">
    <source>
        <dbReference type="ARBA" id="ARBA00012142"/>
    </source>
</evidence>
<evidence type="ECO:0000256" key="13">
    <source>
        <dbReference type="RuleBase" id="RU000504"/>
    </source>
</evidence>
<dbReference type="SUPFAM" id="SSF51621">
    <property type="entry name" value="Phosphoenolpyruvate/pyruvate domain"/>
    <property type="match status" value="1"/>
</dbReference>
<dbReference type="AlphaFoldDB" id="A0AAJ4A201"/>
<evidence type="ECO:0000256" key="11">
    <source>
        <dbReference type="ARBA" id="ARBA00023317"/>
    </source>
</evidence>
<keyword evidence="7 13" id="KW-0418">Kinase</keyword>
<feature type="domain" description="Pyruvate kinase C-terminal" evidence="15">
    <location>
        <begin position="357"/>
        <end position="469"/>
    </location>
</feature>
<evidence type="ECO:0000259" key="14">
    <source>
        <dbReference type="Pfam" id="PF00224"/>
    </source>
</evidence>
<keyword evidence="11 16" id="KW-0670">Pyruvate</keyword>
<keyword evidence="8" id="KW-0067">ATP-binding</keyword>
<dbReference type="EC" id="2.7.1.40" evidence="3 12"/>
<dbReference type="NCBIfam" id="TIGR01064">
    <property type="entry name" value="pyruv_kin"/>
    <property type="match status" value="1"/>
</dbReference>
<dbReference type="Gene3D" id="3.20.20.60">
    <property type="entry name" value="Phosphoenolpyruvate-binding domains"/>
    <property type="match status" value="1"/>
</dbReference>
<evidence type="ECO:0000256" key="7">
    <source>
        <dbReference type="ARBA" id="ARBA00022777"/>
    </source>
</evidence>
<protein>
    <recommendedName>
        <fullName evidence="3 12">Pyruvate kinase</fullName>
        <ecNumber evidence="3 12">2.7.1.40</ecNumber>
    </recommendedName>
</protein>
<evidence type="ECO:0000313" key="17">
    <source>
        <dbReference type="Proteomes" id="UP000326061"/>
    </source>
</evidence>
<proteinExistence type="inferred from homology"/>
<evidence type="ECO:0000256" key="4">
    <source>
        <dbReference type="ARBA" id="ARBA00022679"/>
    </source>
</evidence>
<keyword evidence="9 13" id="KW-0460">Magnesium</keyword>
<organism evidence="16 17">
    <name type="scientific">Sulfurimonas xiamenensis</name>
    <dbReference type="NCBI Taxonomy" id="2590021"/>
    <lineage>
        <taxon>Bacteria</taxon>
        <taxon>Pseudomonadati</taxon>
        <taxon>Campylobacterota</taxon>
        <taxon>Epsilonproteobacteria</taxon>
        <taxon>Campylobacterales</taxon>
        <taxon>Sulfurimonadaceae</taxon>
        <taxon>Sulfurimonas</taxon>
    </lineage>
</organism>
<dbReference type="GO" id="GO:0016301">
    <property type="term" value="F:kinase activity"/>
    <property type="evidence" value="ECO:0007669"/>
    <property type="project" value="UniProtKB-KW"/>
</dbReference>
<dbReference type="InterPro" id="IPR015795">
    <property type="entry name" value="Pyrv_Knase_C"/>
</dbReference>
<dbReference type="GO" id="GO:0004743">
    <property type="term" value="F:pyruvate kinase activity"/>
    <property type="evidence" value="ECO:0007669"/>
    <property type="project" value="UniProtKB-UniRule"/>
</dbReference>
<dbReference type="InterPro" id="IPR015793">
    <property type="entry name" value="Pyrv_Knase_brl"/>
</dbReference>
<dbReference type="FunFam" id="2.40.33.10:FF:000001">
    <property type="entry name" value="Pyruvate kinase"/>
    <property type="match status" value="1"/>
</dbReference>
<evidence type="ECO:0000256" key="1">
    <source>
        <dbReference type="ARBA" id="ARBA00004997"/>
    </source>
</evidence>
<dbReference type="EMBL" id="CP041166">
    <property type="protein sequence ID" value="QFR42436.1"/>
    <property type="molecule type" value="Genomic_DNA"/>
</dbReference>
<keyword evidence="17" id="KW-1185">Reference proteome</keyword>
<dbReference type="PRINTS" id="PR01050">
    <property type="entry name" value="PYRUVTKNASE"/>
</dbReference>
<gene>
    <name evidence="16" type="primary">pyk</name>
    <name evidence="16" type="ORF">FJR47_00285</name>
</gene>
<evidence type="ECO:0000256" key="8">
    <source>
        <dbReference type="ARBA" id="ARBA00022840"/>
    </source>
</evidence>
<dbReference type="NCBIfam" id="NF004491">
    <property type="entry name" value="PRK05826.1"/>
    <property type="match status" value="1"/>
</dbReference>
<keyword evidence="5" id="KW-0479">Metal-binding</keyword>
<name>A0AAJ4A201_9BACT</name>
<sequence length="482" mass="53680">MKKRTKIVATVGPSCDSTEKLEELIRAGVNVFRLNFSHGDYAYHKMVLKHIREAIKKTGLIVGVLQDISGPKIRVGELKQSFELRSGDILEFTQEDIVGCRVEDAHYRLTLNKKEILQKLHIGQFIYLYDGIIRAKVTEIKNGSVFTTIENDGILSSKKGVNFPNSYINIDVLTPKDRKDIAWGVKNGVDFMAISFVQNAQDMLNARKIVDEHGGKQMLIAKIEKFDAIENIDDILRVSDGLMVARGDLGIEVPFYEVPNIQKMLIKKANEVSKPVITATQMLLSMTKSQRASRAEISDIANAVLDGTDAVMLSEESAIGDYPVLAVKTMYETIKEAEKEYPYHKFYEHKHKEITTAIDESAVRLSKDLNAAALISLTNSGNSARELAKYRPSKPIYAITHNDKVHRQLTLSWGVVPAFSIKKSSISQTLKDVINKGLKKSILDEKKTYILTAGSPMGVSGSTNVIRVLTSDGIGFFKNLNT</sequence>
<dbReference type="InterPro" id="IPR040442">
    <property type="entry name" value="Pyrv_kinase-like_dom_sf"/>
</dbReference>
<dbReference type="SUPFAM" id="SSF50800">
    <property type="entry name" value="PK beta-barrel domain-like"/>
    <property type="match status" value="1"/>
</dbReference>
<evidence type="ECO:0000256" key="10">
    <source>
        <dbReference type="ARBA" id="ARBA00023152"/>
    </source>
</evidence>
<dbReference type="InterPro" id="IPR001697">
    <property type="entry name" value="Pyr_Knase"/>
</dbReference>
<evidence type="ECO:0000256" key="6">
    <source>
        <dbReference type="ARBA" id="ARBA00022741"/>
    </source>
</evidence>
<dbReference type="GO" id="GO:0005524">
    <property type="term" value="F:ATP binding"/>
    <property type="evidence" value="ECO:0007669"/>
    <property type="project" value="UniProtKB-KW"/>
</dbReference>
<dbReference type="RefSeq" id="WP_152298507.1">
    <property type="nucleotide sequence ID" value="NZ_CP041166.1"/>
</dbReference>
<evidence type="ECO:0000256" key="2">
    <source>
        <dbReference type="ARBA" id="ARBA00008663"/>
    </source>
</evidence>
<dbReference type="Gene3D" id="3.40.1380.20">
    <property type="entry name" value="Pyruvate kinase, C-terminal domain"/>
    <property type="match status" value="1"/>
</dbReference>
<dbReference type="InterPro" id="IPR011037">
    <property type="entry name" value="Pyrv_Knase-like_insert_dom_sf"/>
</dbReference>
<dbReference type="Gene3D" id="2.40.33.10">
    <property type="entry name" value="PK beta-barrel domain-like"/>
    <property type="match status" value="1"/>
</dbReference>
<comment type="pathway">
    <text evidence="1 13">Carbohydrate degradation; glycolysis; pyruvate from D-glyceraldehyde 3-phosphate: step 5/5.</text>
</comment>
<evidence type="ECO:0000259" key="15">
    <source>
        <dbReference type="Pfam" id="PF02887"/>
    </source>
</evidence>
<keyword evidence="6" id="KW-0547">Nucleotide-binding</keyword>
<dbReference type="InterPro" id="IPR015813">
    <property type="entry name" value="Pyrv/PenolPyrv_kinase-like_dom"/>
</dbReference>
<dbReference type="NCBIfam" id="NF004978">
    <property type="entry name" value="PRK06354.1"/>
    <property type="match status" value="1"/>
</dbReference>
<evidence type="ECO:0000256" key="5">
    <source>
        <dbReference type="ARBA" id="ARBA00022723"/>
    </source>
</evidence>
<dbReference type="SUPFAM" id="SSF52935">
    <property type="entry name" value="PK C-terminal domain-like"/>
    <property type="match status" value="1"/>
</dbReference>
<comment type="similarity">
    <text evidence="2 13">Belongs to the pyruvate kinase family.</text>
</comment>
<evidence type="ECO:0000256" key="9">
    <source>
        <dbReference type="ARBA" id="ARBA00022842"/>
    </source>
</evidence>
<dbReference type="PANTHER" id="PTHR11817">
    <property type="entry name" value="PYRUVATE KINASE"/>
    <property type="match status" value="1"/>
</dbReference>
<dbReference type="KEGG" id="suln:FJR47_00285"/>
<evidence type="ECO:0000313" key="16">
    <source>
        <dbReference type="EMBL" id="QFR42436.1"/>
    </source>
</evidence>
<dbReference type="Proteomes" id="UP000326061">
    <property type="component" value="Chromosome"/>
</dbReference>
<dbReference type="Pfam" id="PF02887">
    <property type="entry name" value="PK_C"/>
    <property type="match status" value="1"/>
</dbReference>
<dbReference type="InterPro" id="IPR036918">
    <property type="entry name" value="Pyrv_Knase_C_sf"/>
</dbReference>